<reference evidence="1" key="1">
    <citation type="submission" date="2018-02" db="EMBL/GenBank/DDBJ databases">
        <title>Rhizophora mucronata_Transcriptome.</title>
        <authorList>
            <person name="Meera S.P."/>
            <person name="Sreeshan A."/>
            <person name="Augustine A."/>
        </authorList>
    </citation>
    <scope>NUCLEOTIDE SEQUENCE</scope>
    <source>
        <tissue evidence="1">Leaf</tissue>
    </source>
</reference>
<evidence type="ECO:0000313" key="1">
    <source>
        <dbReference type="EMBL" id="MBX64906.1"/>
    </source>
</evidence>
<proteinExistence type="predicted"/>
<accession>A0A2P2QD06</accession>
<sequence length="62" mass="7113">MYADIQSPRTVVIALIGSKRLLSLKLLACGFFFFEQCHELRDVEVSGLHVFWNVRSKLGPEF</sequence>
<dbReference type="AlphaFoldDB" id="A0A2P2QD06"/>
<organism evidence="1">
    <name type="scientific">Rhizophora mucronata</name>
    <name type="common">Asiatic mangrove</name>
    <dbReference type="NCBI Taxonomy" id="61149"/>
    <lineage>
        <taxon>Eukaryota</taxon>
        <taxon>Viridiplantae</taxon>
        <taxon>Streptophyta</taxon>
        <taxon>Embryophyta</taxon>
        <taxon>Tracheophyta</taxon>
        <taxon>Spermatophyta</taxon>
        <taxon>Magnoliopsida</taxon>
        <taxon>eudicotyledons</taxon>
        <taxon>Gunneridae</taxon>
        <taxon>Pentapetalae</taxon>
        <taxon>rosids</taxon>
        <taxon>fabids</taxon>
        <taxon>Malpighiales</taxon>
        <taxon>Rhizophoraceae</taxon>
        <taxon>Rhizophora</taxon>
    </lineage>
</organism>
<protein>
    <submittedName>
        <fullName evidence="1">Uncharacterized protein</fullName>
    </submittedName>
</protein>
<name>A0A2P2QD06_RHIMU</name>
<dbReference type="EMBL" id="GGEC01084422">
    <property type="protein sequence ID" value="MBX64906.1"/>
    <property type="molecule type" value="Transcribed_RNA"/>
</dbReference>